<dbReference type="PANTHER" id="PTHR28082:SF2">
    <property type="entry name" value="CHY-TYPE DOMAIN-CONTAINING PROTEIN"/>
    <property type="match status" value="1"/>
</dbReference>
<dbReference type="OrthoDB" id="411372at2759"/>
<dbReference type="PROSITE" id="PS51266">
    <property type="entry name" value="ZF_CHY"/>
    <property type="match status" value="1"/>
</dbReference>
<evidence type="ECO:0000256" key="2">
    <source>
        <dbReference type="ARBA" id="ARBA00022771"/>
    </source>
</evidence>
<dbReference type="InterPro" id="IPR052604">
    <property type="entry name" value="Mito_Tim_assembly_helper"/>
</dbReference>
<dbReference type="Proteomes" id="UP000018040">
    <property type="component" value="Unassembled WGS sequence"/>
</dbReference>
<keyword evidence="2 4" id="KW-0863">Zinc-finger</keyword>
<dbReference type="GO" id="GO:0045041">
    <property type="term" value="P:protein import into mitochondrial intermembrane space"/>
    <property type="evidence" value="ECO:0007669"/>
    <property type="project" value="TreeGrafter"/>
</dbReference>
<dbReference type="InterPro" id="IPR008913">
    <property type="entry name" value="Znf_CHY"/>
</dbReference>
<gene>
    <name evidence="6" type="ORF">GSB_4928</name>
</gene>
<dbReference type="eggNOG" id="KOG1940">
    <property type="taxonomic scope" value="Eukaryota"/>
</dbReference>
<evidence type="ECO:0000313" key="6">
    <source>
        <dbReference type="EMBL" id="ESU45276.1"/>
    </source>
</evidence>
<dbReference type="AlphaFoldDB" id="V6U2S0"/>
<dbReference type="PANTHER" id="PTHR28082">
    <property type="entry name" value="ZINC FINGER PROTEIN"/>
    <property type="match status" value="1"/>
</dbReference>
<dbReference type="SUPFAM" id="SSF161219">
    <property type="entry name" value="CHY zinc finger-like"/>
    <property type="match status" value="1"/>
</dbReference>
<protein>
    <submittedName>
        <fullName evidence="6">Zinc finger protein</fullName>
    </submittedName>
</protein>
<organism evidence="6 7">
    <name type="scientific">Giardia intestinalis</name>
    <name type="common">Giardia lamblia</name>
    <dbReference type="NCBI Taxonomy" id="5741"/>
    <lineage>
        <taxon>Eukaryota</taxon>
        <taxon>Metamonada</taxon>
        <taxon>Diplomonadida</taxon>
        <taxon>Hexamitidae</taxon>
        <taxon>Giardiinae</taxon>
        <taxon>Giardia</taxon>
    </lineage>
</organism>
<accession>V6U2S0</accession>
<name>V6U2S0_GIAIN</name>
<evidence type="ECO:0000313" key="7">
    <source>
        <dbReference type="Proteomes" id="UP000018040"/>
    </source>
</evidence>
<evidence type="ECO:0000256" key="4">
    <source>
        <dbReference type="PROSITE-ProRule" id="PRU00601"/>
    </source>
</evidence>
<dbReference type="VEuPathDB" id="GiardiaDB:DHA2_4928"/>
<evidence type="ECO:0000256" key="1">
    <source>
        <dbReference type="ARBA" id="ARBA00022723"/>
    </source>
</evidence>
<sequence length="149" mass="17644">VRQKIWSWKMCKHVKNVQTQILAKCCKRWFDCAECHREQSDHEIEKDIELILVCKKCKKVFRIDVTKFDPQSDGFCPRCDNQWYLEADTGDSEAKMTVKVELMDGYDEADAIRDHRDPAKEARRKRMLEERIARGTDNVDIDFDELSDL</sequence>
<feature type="domain" description="CHY-type" evidence="5">
    <location>
        <begin position="4"/>
        <end position="81"/>
    </location>
</feature>
<keyword evidence="3" id="KW-0862">Zinc</keyword>
<evidence type="ECO:0000256" key="3">
    <source>
        <dbReference type="ARBA" id="ARBA00022833"/>
    </source>
</evidence>
<proteinExistence type="predicted"/>
<reference evidence="7" key="1">
    <citation type="submission" date="2012-02" db="EMBL/GenBank/DDBJ databases">
        <title>Genome sequencing of Giardia lamblia Genotypes A2 and B isolates (DH and GS) and comparative analysis with the genomes of Genotypes A1 and E (WB and Pig).</title>
        <authorList>
            <person name="Adam R."/>
            <person name="Dahlstrom E."/>
            <person name="Martens C."/>
            <person name="Bruno D."/>
            <person name="Barbian K."/>
            <person name="Porcella S.F."/>
            <person name="Nash T."/>
        </authorList>
    </citation>
    <scope>NUCLEOTIDE SEQUENCE</scope>
    <source>
        <strain evidence="7">GS</strain>
    </source>
</reference>
<dbReference type="InterPro" id="IPR037274">
    <property type="entry name" value="Znf_CHY_sf"/>
</dbReference>
<evidence type="ECO:0000259" key="5">
    <source>
        <dbReference type="PROSITE" id="PS51266"/>
    </source>
</evidence>
<keyword evidence="1" id="KW-0479">Metal-binding</keyword>
<dbReference type="VEuPathDB" id="GiardiaDB:GL50581_3660"/>
<dbReference type="GO" id="GO:0005758">
    <property type="term" value="C:mitochondrial intermembrane space"/>
    <property type="evidence" value="ECO:0007669"/>
    <property type="project" value="TreeGrafter"/>
</dbReference>
<comment type="caution">
    <text evidence="6">The sequence shown here is derived from an EMBL/GenBank/DDBJ whole genome shotgun (WGS) entry which is preliminary data.</text>
</comment>
<reference evidence="6 7" key="2">
    <citation type="journal article" date="2013" name="Genome Biol. Evol.">
        <title>Genome sequencing of Giardia lamblia genotypes A2 and B isolates (DH and GS) and comparative analysis with the genomes of genotypes A1 and E (WB and Pig).</title>
        <authorList>
            <person name="Adam R.D."/>
            <person name="Dahlstrom E.W."/>
            <person name="Martens C.A."/>
            <person name="Bruno D.P."/>
            <person name="Barbian K.D."/>
            <person name="Ricklefs S.M."/>
            <person name="Hernandez M.M."/>
            <person name="Narla N.P."/>
            <person name="Patel R.B."/>
            <person name="Porcella S.F."/>
            <person name="Nash T.E."/>
        </authorList>
    </citation>
    <scope>NUCLEOTIDE SEQUENCE [LARGE SCALE GENOMIC DNA]</scope>
    <source>
        <strain evidence="6 7">GS</strain>
    </source>
</reference>
<dbReference type="VEuPathDB" id="GiardiaDB:GL50803_004928"/>
<dbReference type="GO" id="GO:0008270">
    <property type="term" value="F:zinc ion binding"/>
    <property type="evidence" value="ECO:0007669"/>
    <property type="project" value="UniProtKB-KW"/>
</dbReference>
<dbReference type="Pfam" id="PF05495">
    <property type="entry name" value="zf-CHY"/>
    <property type="match status" value="1"/>
</dbReference>
<feature type="non-terminal residue" evidence="6">
    <location>
        <position position="1"/>
    </location>
</feature>
<dbReference type="EMBL" id="AHHH01000008">
    <property type="protein sequence ID" value="ESU45276.1"/>
    <property type="molecule type" value="Genomic_DNA"/>
</dbReference>